<dbReference type="NCBIfam" id="TIGR00157">
    <property type="entry name" value="ribosome small subunit-dependent GTPase A"/>
    <property type="match status" value="1"/>
</dbReference>
<dbReference type="InterPro" id="IPR004881">
    <property type="entry name" value="Ribosome_biogen_GTPase_RsgA"/>
</dbReference>
<gene>
    <name evidence="5" type="ORF">METZ01_LOCUS3645</name>
</gene>
<keyword evidence="2" id="KW-0342">GTP-binding</keyword>
<dbReference type="SUPFAM" id="SSF52540">
    <property type="entry name" value="P-loop containing nucleoside triphosphate hydrolases"/>
    <property type="match status" value="1"/>
</dbReference>
<sequence>MSKRRLSKHQKSRITEKQQREIEAVTYSQFNNANNNSNCNGRIISHFGKQLDVEVLNKNGPPRTVRCHQRANLPDLVTGDLVVWDQESGESGVIVAVNERQNLFARPDAAGNLKPVAANIDIVLIVFAVMPEPFMNLIDRYLVAVDNLGLEPLLVFNKIDLLNEQNSDEFNSILSIYEELGYPVQRVSALTGRGIAELEEALSVKTTVFVGQSGVGKSSLVNRLGLAEMTDVADLSQKKYKGTHKTTTARLFHLRNCDVIDSPGIREFHLGHITQTELLSGFRELNELAGNCKFRDCSHQTEPDCAIQEALIAGKIFPQRLENYFKILQMMETP</sequence>
<dbReference type="GO" id="GO:0003924">
    <property type="term" value="F:GTPase activity"/>
    <property type="evidence" value="ECO:0007669"/>
    <property type="project" value="InterPro"/>
</dbReference>
<evidence type="ECO:0008006" key="6">
    <source>
        <dbReference type="Google" id="ProtNLM"/>
    </source>
</evidence>
<accession>A0A381N837</accession>
<dbReference type="InterPro" id="IPR012340">
    <property type="entry name" value="NA-bd_OB-fold"/>
</dbReference>
<organism evidence="5">
    <name type="scientific">marine metagenome</name>
    <dbReference type="NCBI Taxonomy" id="408172"/>
    <lineage>
        <taxon>unclassified sequences</taxon>
        <taxon>metagenomes</taxon>
        <taxon>ecological metagenomes</taxon>
    </lineage>
</organism>
<dbReference type="Gene3D" id="3.40.50.300">
    <property type="entry name" value="P-loop containing nucleotide triphosphate hydrolases"/>
    <property type="match status" value="1"/>
</dbReference>
<dbReference type="Gene3D" id="1.10.40.50">
    <property type="entry name" value="Probable gtpase engc, domain 3"/>
    <property type="match status" value="1"/>
</dbReference>
<evidence type="ECO:0000313" key="5">
    <source>
        <dbReference type="EMBL" id="SUZ50791.1"/>
    </source>
</evidence>
<dbReference type="PANTHER" id="PTHR32120">
    <property type="entry name" value="SMALL RIBOSOMAL SUBUNIT BIOGENESIS GTPASE RSGA"/>
    <property type="match status" value="1"/>
</dbReference>
<evidence type="ECO:0000256" key="2">
    <source>
        <dbReference type="ARBA" id="ARBA00023134"/>
    </source>
</evidence>
<dbReference type="PANTHER" id="PTHR32120:SF11">
    <property type="entry name" value="SMALL RIBOSOMAL SUBUNIT BIOGENESIS GTPASE RSGA 1, MITOCHONDRIAL-RELATED"/>
    <property type="match status" value="1"/>
</dbReference>
<dbReference type="PROSITE" id="PS50936">
    <property type="entry name" value="ENGC_GTPASE"/>
    <property type="match status" value="1"/>
</dbReference>
<dbReference type="GO" id="GO:0005525">
    <property type="term" value="F:GTP binding"/>
    <property type="evidence" value="ECO:0007669"/>
    <property type="project" value="UniProtKB-KW"/>
</dbReference>
<feature type="domain" description="CP-type G" evidence="4">
    <location>
        <begin position="110"/>
        <end position="268"/>
    </location>
</feature>
<evidence type="ECO:0000259" key="3">
    <source>
        <dbReference type="PROSITE" id="PS50936"/>
    </source>
</evidence>
<dbReference type="EMBL" id="UINC01000188">
    <property type="protein sequence ID" value="SUZ50791.1"/>
    <property type="molecule type" value="Genomic_DNA"/>
</dbReference>
<dbReference type="AlphaFoldDB" id="A0A381N837"/>
<dbReference type="CDD" id="cd01854">
    <property type="entry name" value="YjeQ_EngC"/>
    <property type="match status" value="1"/>
</dbReference>
<keyword evidence="1" id="KW-0547">Nucleotide-binding</keyword>
<protein>
    <recommendedName>
        <fullName evidence="6">EngC GTPase domain-containing protein</fullName>
    </recommendedName>
</protein>
<dbReference type="Gene3D" id="2.40.50.140">
    <property type="entry name" value="Nucleic acid-binding proteins"/>
    <property type="match status" value="1"/>
</dbReference>
<dbReference type="Pfam" id="PF03193">
    <property type="entry name" value="RsgA_GTPase"/>
    <property type="match status" value="1"/>
</dbReference>
<dbReference type="InterPro" id="IPR027417">
    <property type="entry name" value="P-loop_NTPase"/>
</dbReference>
<proteinExistence type="inferred from homology"/>
<dbReference type="InterPro" id="IPR030378">
    <property type="entry name" value="G_CP_dom"/>
</dbReference>
<evidence type="ECO:0000259" key="4">
    <source>
        <dbReference type="PROSITE" id="PS51721"/>
    </source>
</evidence>
<name>A0A381N837_9ZZZZ</name>
<dbReference type="NCBIfam" id="NF008931">
    <property type="entry name" value="PRK12288.1"/>
    <property type="match status" value="1"/>
</dbReference>
<reference evidence="5" key="1">
    <citation type="submission" date="2018-05" db="EMBL/GenBank/DDBJ databases">
        <authorList>
            <person name="Lanie J.A."/>
            <person name="Ng W.-L."/>
            <person name="Kazmierczak K.M."/>
            <person name="Andrzejewski T.M."/>
            <person name="Davidsen T.M."/>
            <person name="Wayne K.J."/>
            <person name="Tettelin H."/>
            <person name="Glass J.I."/>
            <person name="Rusch D."/>
            <person name="Podicherti R."/>
            <person name="Tsui H.-C.T."/>
            <person name="Winkler M.E."/>
        </authorList>
    </citation>
    <scope>NUCLEOTIDE SEQUENCE</scope>
</reference>
<feature type="domain" description="EngC GTPase" evidence="3">
    <location>
        <begin position="118"/>
        <end position="266"/>
    </location>
</feature>
<dbReference type="HAMAP" id="MF_01820">
    <property type="entry name" value="GTPase_RsgA"/>
    <property type="match status" value="1"/>
</dbReference>
<dbReference type="PROSITE" id="PS51721">
    <property type="entry name" value="G_CP"/>
    <property type="match status" value="1"/>
</dbReference>
<evidence type="ECO:0000256" key="1">
    <source>
        <dbReference type="ARBA" id="ARBA00022741"/>
    </source>
</evidence>
<dbReference type="InterPro" id="IPR010914">
    <property type="entry name" value="RsgA_GTPase_dom"/>
</dbReference>